<dbReference type="AlphaFoldDB" id="A0A511ZQM8"/>
<dbReference type="EMBL" id="BJYM01000028">
    <property type="protein sequence ID" value="GEN89741.1"/>
    <property type="molecule type" value="Genomic_DNA"/>
</dbReference>
<evidence type="ECO:0000313" key="2">
    <source>
        <dbReference type="Proteomes" id="UP000321558"/>
    </source>
</evidence>
<dbReference type="GO" id="GO:0016020">
    <property type="term" value="C:membrane"/>
    <property type="evidence" value="ECO:0007669"/>
    <property type="project" value="InterPro"/>
</dbReference>
<dbReference type="InterPro" id="IPR043148">
    <property type="entry name" value="TagF_C"/>
</dbReference>
<dbReference type="Proteomes" id="UP000321558">
    <property type="component" value="Unassembled WGS sequence"/>
</dbReference>
<dbReference type="InterPro" id="IPR007554">
    <property type="entry name" value="Glycerophosphate_synth"/>
</dbReference>
<evidence type="ECO:0008006" key="3">
    <source>
        <dbReference type="Google" id="ProtNLM"/>
    </source>
</evidence>
<organism evidence="1 2">
    <name type="scientific">Oceanobacillus sojae</name>
    <dbReference type="NCBI Taxonomy" id="582851"/>
    <lineage>
        <taxon>Bacteria</taxon>
        <taxon>Bacillati</taxon>
        <taxon>Bacillota</taxon>
        <taxon>Bacilli</taxon>
        <taxon>Bacillales</taxon>
        <taxon>Bacillaceae</taxon>
        <taxon>Oceanobacillus</taxon>
    </lineage>
</organism>
<dbReference type="PANTHER" id="PTHR37316:SF3">
    <property type="entry name" value="TEICHOIC ACID GLYCEROL-PHOSPHATE TRANSFERASE"/>
    <property type="match status" value="1"/>
</dbReference>
<dbReference type="GO" id="GO:0047355">
    <property type="term" value="F:CDP-glycerol glycerophosphotransferase activity"/>
    <property type="evidence" value="ECO:0007669"/>
    <property type="project" value="InterPro"/>
</dbReference>
<evidence type="ECO:0000313" key="1">
    <source>
        <dbReference type="EMBL" id="GEN89741.1"/>
    </source>
</evidence>
<comment type="caution">
    <text evidence="1">The sequence shown here is derived from an EMBL/GenBank/DDBJ whole genome shotgun (WGS) entry which is preliminary data.</text>
</comment>
<reference evidence="1 2" key="1">
    <citation type="submission" date="2019-07" db="EMBL/GenBank/DDBJ databases">
        <title>Whole genome shotgun sequence of Oceanobacillus sojae NBRC 105379.</title>
        <authorList>
            <person name="Hosoyama A."/>
            <person name="Uohara A."/>
            <person name="Ohji S."/>
            <person name="Ichikawa N."/>
        </authorList>
    </citation>
    <scope>NUCLEOTIDE SEQUENCE [LARGE SCALE GENOMIC DNA]</scope>
    <source>
        <strain evidence="1 2">NBRC 105379</strain>
    </source>
</reference>
<accession>A0A511ZQM8</accession>
<sequence>MKEQIKLISIQEEYIVFGKSRDLSIWDIYLLNEEKNKMDIEFENGIDEIKIKNPAQRLKEESVYLLYINDKKAVSSDAVFAGENRLIIEGDLNSIVFRGNIENVSSLDVEHVLEGDMPIEKVTFRDGHILLNPPNETVSKLNIIGFYAVNEETNKFKMLRFSLLNDTFWINLSDTFTQGFWKLKILYKFNQYYLLDTIVEGNPNYLNKSFFIGYIGEISGNHVGVFFKENKLMINSYQIEDFFKEIPVNEREDILVEQILVHDLAEKSIELRLVDERLASSKLKEIMLVSRKNKERVRIPSIKQVNGKIVIPLTSETLEEVNNNRWDLEGLFVNNEKSIAGRLQVVREDNEKLIYLNYSIEDYTIMVYTTMNNYIALLKSSGSAVFKEKYKIKTKMKDISKKDNTGFTMTVQVKKDERVDIKNILVKLRSQDTIKLITTEDTEIELLQNQNYSVQGSFQMNWERDFFPLYWDVFITAVDDDGNEELIKVTGATNKLKKQINKDYFINAIYTDNKILYPYVTLKKDIAFMMRDKEYYENKGTKLKEKLAYLTYLLMKPFYYRNKEIWIGFEKFSSTAQDNGYAFFQYVDKNKLHDNFYFILDKHSSDYEEVRKESNKVVPFMSFKYLLLLYASDLLVSSENKRHVYNLRVRSGIVPKKIDSKKSVFLQHGVTALKQSNVFKKAKGRGNFSLVIATSDLEEEIIHQNWKYELNEIAVTGFSRWDKLFDKSQKIKRRKIFVMPTWRTWMEDMPKEDFKRTDYYDNYVNFLNSKELELILDKYDLDLIFFLHPKFKQYISEFQLDNTHITLKEFQNIKVNEEIMEASLMISDYSSVTWDMFYMKKPVLFYQFDYEKYEEYEGSYIDMETELFGERALNKGELIQLVNEYAVNEFKLKPHYEKLHGEYYKYVDHDNSQRIFDVIKRLK</sequence>
<dbReference type="SUPFAM" id="SSF53756">
    <property type="entry name" value="UDP-Glycosyltransferase/glycogen phosphorylase"/>
    <property type="match status" value="1"/>
</dbReference>
<dbReference type="Pfam" id="PF04464">
    <property type="entry name" value="Glyphos_transf"/>
    <property type="match status" value="1"/>
</dbReference>
<name>A0A511ZQM8_9BACI</name>
<dbReference type="Gene3D" id="3.40.50.12580">
    <property type="match status" value="1"/>
</dbReference>
<keyword evidence="2" id="KW-1185">Reference proteome</keyword>
<proteinExistence type="predicted"/>
<dbReference type="InterPro" id="IPR051612">
    <property type="entry name" value="Teichoic_Acid_Biosynth"/>
</dbReference>
<protein>
    <recommendedName>
        <fullName evidence="3">Teichoic acid biosynthesis protein</fullName>
    </recommendedName>
</protein>
<gene>
    <name evidence="1" type="ORF">OSO01_44800</name>
</gene>
<dbReference type="RefSeq" id="WP_186813741.1">
    <property type="nucleotide sequence ID" value="NZ_BJYM01000028.1"/>
</dbReference>
<dbReference type="PANTHER" id="PTHR37316">
    <property type="entry name" value="TEICHOIC ACID GLYCEROL-PHOSPHATE PRIMASE"/>
    <property type="match status" value="1"/>
</dbReference>